<dbReference type="RefSeq" id="WP_306074549.1">
    <property type="nucleotide sequence ID" value="NZ_JAROBZ020000002.1"/>
</dbReference>
<dbReference type="EMBL" id="JAROBZ020000002">
    <property type="protein sequence ID" value="MFB3169990.1"/>
    <property type="molecule type" value="Genomic_DNA"/>
</dbReference>
<evidence type="ECO:0008006" key="4">
    <source>
        <dbReference type="Google" id="ProtNLM"/>
    </source>
</evidence>
<sequence length="180" mass="20849">MRQRHEYKSPYAAAVWSTVLPGFGQMYNKDYIIGFVLLGFEFLINLYSNLNLALVYSFTGDFARAHNVIDYRWAMFYPSLYAFSIWQAYNAAKAHNDRILDSMVKKRTHLTGFFIGMVVGMDCGLFWHDFSFLNPNRVLSILDMPVFSGLIFGLVLATLGNFIEKTIYRQIRKPKLQKAE</sequence>
<comment type="caution">
    <text evidence="2">The sequence shown here is derived from an EMBL/GenBank/DDBJ whole genome shotgun (WGS) entry which is preliminary data.</text>
</comment>
<gene>
    <name evidence="2" type="ORF">P5G62_023065</name>
</gene>
<feature type="transmembrane region" description="Helical" evidence="1">
    <location>
        <begin position="31"/>
        <end position="59"/>
    </location>
</feature>
<keyword evidence="1" id="KW-1133">Transmembrane helix</keyword>
<reference evidence="2 3" key="1">
    <citation type="submission" date="2024-05" db="EMBL/GenBank/DDBJ databases">
        <authorList>
            <person name="Venkateswaran K."/>
        </authorList>
    </citation>
    <scope>NUCLEOTIDE SEQUENCE [LARGE SCALE GENOMIC DNA]</scope>
    <source>
        <strain evidence="2 3">179-C4-2-HS</strain>
    </source>
</reference>
<feature type="transmembrane region" description="Helical" evidence="1">
    <location>
        <begin position="139"/>
        <end position="163"/>
    </location>
</feature>
<evidence type="ECO:0000313" key="3">
    <source>
        <dbReference type="Proteomes" id="UP001241748"/>
    </source>
</evidence>
<dbReference type="Proteomes" id="UP001241748">
    <property type="component" value="Unassembled WGS sequence"/>
</dbReference>
<organism evidence="2 3">
    <name type="scientific">Neobacillus driksii</name>
    <dbReference type="NCBI Taxonomy" id="3035913"/>
    <lineage>
        <taxon>Bacteria</taxon>
        <taxon>Bacillati</taxon>
        <taxon>Bacillota</taxon>
        <taxon>Bacilli</taxon>
        <taxon>Bacillales</taxon>
        <taxon>Bacillaceae</taxon>
        <taxon>Neobacillus</taxon>
    </lineage>
</organism>
<evidence type="ECO:0000256" key="1">
    <source>
        <dbReference type="SAM" id="Phobius"/>
    </source>
</evidence>
<keyword evidence="3" id="KW-1185">Reference proteome</keyword>
<feature type="transmembrane region" description="Helical" evidence="1">
    <location>
        <begin position="71"/>
        <end position="89"/>
    </location>
</feature>
<feature type="transmembrane region" description="Helical" evidence="1">
    <location>
        <begin position="110"/>
        <end position="127"/>
    </location>
</feature>
<name>A0ABV4Z1P0_9BACI</name>
<protein>
    <recommendedName>
        <fullName evidence="4">DUF2085 domain-containing protein</fullName>
    </recommendedName>
</protein>
<keyword evidence="1" id="KW-0812">Transmembrane</keyword>
<accession>A0ABV4Z1P0</accession>
<proteinExistence type="predicted"/>
<evidence type="ECO:0000313" key="2">
    <source>
        <dbReference type="EMBL" id="MFB3169990.1"/>
    </source>
</evidence>
<keyword evidence="1" id="KW-0472">Membrane</keyword>